<name>A0A2S8B5Y7_9SPHN</name>
<dbReference type="InterPro" id="IPR018713">
    <property type="entry name" value="MPAB/Lcp_cat_dom"/>
</dbReference>
<gene>
    <name evidence="3" type="ORF">CVO77_04090</name>
</gene>
<proteinExistence type="predicted"/>
<keyword evidence="4" id="KW-1185">Reference proteome</keyword>
<dbReference type="AlphaFoldDB" id="A0A2S8B5Y7"/>
<dbReference type="InterPro" id="IPR037473">
    <property type="entry name" value="Lcp-like"/>
</dbReference>
<dbReference type="Pfam" id="PF09995">
    <property type="entry name" value="MPAB_Lcp_cat"/>
    <property type="match status" value="1"/>
</dbReference>
<accession>A0A2S8B5Y7</accession>
<comment type="caution">
    <text evidence="3">The sequence shown here is derived from an EMBL/GenBank/DDBJ whole genome shotgun (WGS) entry which is preliminary data.</text>
</comment>
<evidence type="ECO:0000259" key="2">
    <source>
        <dbReference type="Pfam" id="PF09995"/>
    </source>
</evidence>
<organism evidence="3 4">
    <name type="scientific">Sphingopyxis lindanitolerans</name>
    <dbReference type="NCBI Taxonomy" id="2054227"/>
    <lineage>
        <taxon>Bacteria</taxon>
        <taxon>Pseudomonadati</taxon>
        <taxon>Pseudomonadota</taxon>
        <taxon>Alphaproteobacteria</taxon>
        <taxon>Sphingomonadales</taxon>
        <taxon>Sphingomonadaceae</taxon>
        <taxon>Sphingopyxis</taxon>
    </lineage>
</organism>
<dbReference type="PANTHER" id="PTHR37539:SF1">
    <property type="entry name" value="ER-BOUND OXYGENASE MPAB_MPAB'_RUBBER OXYGENASE CATALYTIC DOMAIN-CONTAINING PROTEIN"/>
    <property type="match status" value="1"/>
</dbReference>
<dbReference type="EMBL" id="PHFW01000002">
    <property type="protein sequence ID" value="PQM27753.1"/>
    <property type="molecule type" value="Genomic_DNA"/>
</dbReference>
<dbReference type="Proteomes" id="UP000238954">
    <property type="component" value="Chromosome"/>
</dbReference>
<evidence type="ECO:0000256" key="1">
    <source>
        <dbReference type="SAM" id="MobiDB-lite"/>
    </source>
</evidence>
<dbReference type="PANTHER" id="PTHR37539">
    <property type="entry name" value="SECRETED PROTEIN-RELATED"/>
    <property type="match status" value="1"/>
</dbReference>
<evidence type="ECO:0000313" key="4">
    <source>
        <dbReference type="Proteomes" id="UP000238954"/>
    </source>
</evidence>
<dbReference type="GO" id="GO:0016491">
    <property type="term" value="F:oxidoreductase activity"/>
    <property type="evidence" value="ECO:0007669"/>
    <property type="project" value="InterPro"/>
</dbReference>
<feature type="compositionally biased region" description="Basic and acidic residues" evidence="1">
    <location>
        <begin position="378"/>
        <end position="387"/>
    </location>
</feature>
<reference evidence="4" key="1">
    <citation type="submission" date="2017-11" db="EMBL/GenBank/DDBJ databases">
        <title>The complete genome sequence of Sphingopyxis pomeranensis sp. nov. strain WS5A3p.</title>
        <authorList>
            <person name="Kaminski M.A."/>
        </authorList>
    </citation>
    <scope>NUCLEOTIDE SEQUENCE [LARGE SCALE GENOMIC DNA]</scope>
    <source>
        <strain evidence="4">WS5A3p</strain>
    </source>
</reference>
<feature type="region of interest" description="Disordered" evidence="1">
    <location>
        <begin position="374"/>
        <end position="394"/>
    </location>
</feature>
<sequence>MKQMSHNGAGQMQCPDNPPIFGDLDRWRGIGDPLADAVIDELAAHDATARQNLETGIAAGLPAVAAPLPALRAFLEGCETAASAETAAMRRGSEAYLSIGATWIALSLGPGSLTHTYSAPSIARVLADTGNLTRMAERRLLETGKWNTASVVPGALLVGAPGYVHNLQVRLLHARVRHALLRRGWDGAMGVPINQLELARTWLDFTFVPFSALDRLGIGFTEDELRDLYALWYRIAALLGVAPELYQPVVDQLSGARLLAAIDAQAPPPDDHSRRLTTAMLDAVATLLAPRLRVGRTLSLALARAILRRLHGDTLADQLGVPRTPVALALPAIVVINRLARRRLHRSPEQRRRAVAQTQAAFAEADRDFVGRTTYEQTLKEPVKTEPPRTVAPL</sequence>
<feature type="domain" description="ER-bound oxygenase mpaB/mpaB'/Rubber oxygenase catalytic" evidence="2">
    <location>
        <begin position="109"/>
        <end position="328"/>
    </location>
</feature>
<protein>
    <submittedName>
        <fullName evidence="3">DUF2236 domain-containing protein</fullName>
    </submittedName>
</protein>
<evidence type="ECO:0000313" key="3">
    <source>
        <dbReference type="EMBL" id="PQM27753.1"/>
    </source>
</evidence>